<dbReference type="AlphaFoldDB" id="A0A382J930"/>
<organism evidence="1">
    <name type="scientific">marine metagenome</name>
    <dbReference type="NCBI Taxonomy" id="408172"/>
    <lineage>
        <taxon>unclassified sequences</taxon>
        <taxon>metagenomes</taxon>
        <taxon>ecological metagenomes</taxon>
    </lineage>
</organism>
<feature type="non-terminal residue" evidence="1">
    <location>
        <position position="32"/>
    </location>
</feature>
<dbReference type="EMBL" id="UINC01072295">
    <property type="protein sequence ID" value="SVC07827.1"/>
    <property type="molecule type" value="Genomic_DNA"/>
</dbReference>
<protein>
    <submittedName>
        <fullName evidence="1">Uncharacterized protein</fullName>
    </submittedName>
</protein>
<sequence>MPVTRGTYHHVDIGHVLSDDAEGMVELPWILD</sequence>
<proteinExistence type="predicted"/>
<name>A0A382J930_9ZZZZ</name>
<evidence type="ECO:0000313" key="1">
    <source>
        <dbReference type="EMBL" id="SVC07827.1"/>
    </source>
</evidence>
<reference evidence="1" key="1">
    <citation type="submission" date="2018-05" db="EMBL/GenBank/DDBJ databases">
        <authorList>
            <person name="Lanie J.A."/>
            <person name="Ng W.-L."/>
            <person name="Kazmierczak K.M."/>
            <person name="Andrzejewski T.M."/>
            <person name="Davidsen T.M."/>
            <person name="Wayne K.J."/>
            <person name="Tettelin H."/>
            <person name="Glass J.I."/>
            <person name="Rusch D."/>
            <person name="Podicherti R."/>
            <person name="Tsui H.-C.T."/>
            <person name="Winkler M.E."/>
        </authorList>
    </citation>
    <scope>NUCLEOTIDE SEQUENCE</scope>
</reference>
<gene>
    <name evidence="1" type="ORF">METZ01_LOCUS260681</name>
</gene>
<accession>A0A382J930</accession>